<dbReference type="OrthoDB" id="2985014at2759"/>
<organism evidence="2 3">
    <name type="scientific">Colletotrichum salicis</name>
    <dbReference type="NCBI Taxonomy" id="1209931"/>
    <lineage>
        <taxon>Eukaryota</taxon>
        <taxon>Fungi</taxon>
        <taxon>Dikarya</taxon>
        <taxon>Ascomycota</taxon>
        <taxon>Pezizomycotina</taxon>
        <taxon>Sordariomycetes</taxon>
        <taxon>Hypocreomycetidae</taxon>
        <taxon>Glomerellales</taxon>
        <taxon>Glomerellaceae</taxon>
        <taxon>Colletotrichum</taxon>
        <taxon>Colletotrichum acutatum species complex</taxon>
    </lineage>
</organism>
<protein>
    <submittedName>
        <fullName evidence="2">Uncharacterized protein</fullName>
    </submittedName>
</protein>
<gene>
    <name evidence="2" type="ORF">CSAL01_06670</name>
</gene>
<evidence type="ECO:0000313" key="3">
    <source>
        <dbReference type="Proteomes" id="UP000070121"/>
    </source>
</evidence>
<feature type="transmembrane region" description="Helical" evidence="1">
    <location>
        <begin position="93"/>
        <end position="113"/>
    </location>
</feature>
<dbReference type="AlphaFoldDB" id="A0A135UKR6"/>
<keyword evidence="1" id="KW-1133">Transmembrane helix</keyword>
<name>A0A135UKR6_9PEZI</name>
<dbReference type="EMBL" id="JFFI01001330">
    <property type="protein sequence ID" value="KXH60994.1"/>
    <property type="molecule type" value="Genomic_DNA"/>
</dbReference>
<feature type="transmembrane region" description="Helical" evidence="1">
    <location>
        <begin position="119"/>
        <end position="141"/>
    </location>
</feature>
<keyword evidence="1" id="KW-0472">Membrane</keyword>
<sequence>MRGKSGSKSGKFKAWRKWGHIAVDGIRRMEIDLAGAQEEADVDNITVVKRDFVDVAKDWKKLLIVFAASRRCRGTVGLLVIVKSSGHCKERSLHTVGGMCLGIIGCVVMATAVSKILRYDFANVCMAGVFVGGHLLAVWLAGNTPWKGTRSVMMGVNGWSNIAGVIARQIFNSKYAPRRGTPHCNHNHHGLRYLRAKYLYKTEHKKRADEIACWDEAQFAAEAVSRERRGNQKRTFMYGS</sequence>
<evidence type="ECO:0000313" key="2">
    <source>
        <dbReference type="EMBL" id="KXH60994.1"/>
    </source>
</evidence>
<keyword evidence="3" id="KW-1185">Reference proteome</keyword>
<accession>A0A135UKR6</accession>
<proteinExistence type="predicted"/>
<comment type="caution">
    <text evidence="2">The sequence shown here is derived from an EMBL/GenBank/DDBJ whole genome shotgun (WGS) entry which is preliminary data.</text>
</comment>
<evidence type="ECO:0000256" key="1">
    <source>
        <dbReference type="SAM" id="Phobius"/>
    </source>
</evidence>
<reference evidence="2 3" key="1">
    <citation type="submission" date="2014-02" db="EMBL/GenBank/DDBJ databases">
        <title>The genome sequence of Colletotrichum salicis CBS 607.94.</title>
        <authorList>
            <person name="Baroncelli R."/>
            <person name="Thon M.R."/>
        </authorList>
    </citation>
    <scope>NUCLEOTIDE SEQUENCE [LARGE SCALE GENOMIC DNA]</scope>
    <source>
        <strain evidence="2 3">CBS 607.94</strain>
    </source>
</reference>
<dbReference type="Proteomes" id="UP000070121">
    <property type="component" value="Unassembled WGS sequence"/>
</dbReference>
<keyword evidence="1" id="KW-0812">Transmembrane</keyword>